<dbReference type="RefSeq" id="WP_327600021.1">
    <property type="nucleotide sequence ID" value="NZ_JAYXHS010000003.1"/>
</dbReference>
<evidence type="ECO:0000256" key="2">
    <source>
        <dbReference type="ARBA" id="ARBA00022729"/>
    </source>
</evidence>
<feature type="chain" id="PRO_5045687055" description="Type IV secretion system putative lipoprotein virB7" evidence="4">
    <location>
        <begin position="24"/>
        <end position="60"/>
    </location>
</feature>
<comment type="caution">
    <text evidence="5">The sequence shown here is derived from an EMBL/GenBank/DDBJ whole genome shotgun (WGS) entry which is preliminary data.</text>
</comment>
<keyword evidence="2 4" id="KW-0732">Signal</keyword>
<evidence type="ECO:0000313" key="6">
    <source>
        <dbReference type="Proteomes" id="UP001331561"/>
    </source>
</evidence>
<dbReference type="PROSITE" id="PS51257">
    <property type="entry name" value="PROKAR_LIPOPROTEIN"/>
    <property type="match status" value="1"/>
</dbReference>
<evidence type="ECO:0000256" key="4">
    <source>
        <dbReference type="SAM" id="SignalP"/>
    </source>
</evidence>
<dbReference type="EMBL" id="JAYXHS010000003">
    <property type="protein sequence ID" value="MEC5387040.1"/>
    <property type="molecule type" value="Genomic_DNA"/>
</dbReference>
<reference evidence="5 6" key="1">
    <citation type="submission" date="2024-01" db="EMBL/GenBank/DDBJ databases">
        <title>Uliginosibacterium soil sp. nov.</title>
        <authorList>
            <person name="Lv Y."/>
        </authorList>
    </citation>
    <scope>NUCLEOTIDE SEQUENCE [LARGE SCALE GENOMIC DNA]</scope>
    <source>
        <strain evidence="5 6">H3</strain>
    </source>
</reference>
<dbReference type="Pfam" id="PF08139">
    <property type="entry name" value="LPAM_1"/>
    <property type="match status" value="1"/>
</dbReference>
<name>A0ABU6K5N4_9RHOO</name>
<protein>
    <recommendedName>
        <fullName evidence="1">Type IV secretion system putative lipoprotein virB7</fullName>
    </recommendedName>
</protein>
<evidence type="ECO:0000256" key="3">
    <source>
        <dbReference type="SAM" id="MobiDB-lite"/>
    </source>
</evidence>
<evidence type="ECO:0000256" key="1">
    <source>
        <dbReference type="ARBA" id="ARBA00017922"/>
    </source>
</evidence>
<dbReference type="InterPro" id="IPR012640">
    <property type="entry name" value="Membr_lipoprot_lipid_attach_CS"/>
</dbReference>
<gene>
    <name evidence="5" type="ORF">VVD49_15005</name>
</gene>
<sequence length="60" mass="6381">MQKTLLLALIATAVTSCNRSAHAENRAKSPNNVRKLPLGGSLRNGENGEQATRESPAVTH</sequence>
<organism evidence="5 6">
    <name type="scientific">Uliginosibacterium silvisoli</name>
    <dbReference type="NCBI Taxonomy" id="3114758"/>
    <lineage>
        <taxon>Bacteria</taxon>
        <taxon>Pseudomonadati</taxon>
        <taxon>Pseudomonadota</taxon>
        <taxon>Betaproteobacteria</taxon>
        <taxon>Rhodocyclales</taxon>
        <taxon>Zoogloeaceae</taxon>
        <taxon>Uliginosibacterium</taxon>
    </lineage>
</organism>
<feature type="signal peptide" evidence="4">
    <location>
        <begin position="1"/>
        <end position="23"/>
    </location>
</feature>
<keyword evidence="6" id="KW-1185">Reference proteome</keyword>
<proteinExistence type="predicted"/>
<evidence type="ECO:0000313" key="5">
    <source>
        <dbReference type="EMBL" id="MEC5387040.1"/>
    </source>
</evidence>
<feature type="region of interest" description="Disordered" evidence="3">
    <location>
        <begin position="18"/>
        <end position="60"/>
    </location>
</feature>
<dbReference type="Proteomes" id="UP001331561">
    <property type="component" value="Unassembled WGS sequence"/>
</dbReference>
<accession>A0ABU6K5N4</accession>